<keyword evidence="4" id="KW-1185">Reference proteome</keyword>
<accession>A0A564YYM9</accession>
<evidence type="ECO:0000313" key="4">
    <source>
        <dbReference type="Proteomes" id="UP000321570"/>
    </source>
</evidence>
<dbReference type="Gene3D" id="3.30.70.330">
    <property type="match status" value="1"/>
</dbReference>
<organism evidence="3 4">
    <name type="scientific">Hymenolepis diminuta</name>
    <name type="common">Rat tapeworm</name>
    <dbReference type="NCBI Taxonomy" id="6216"/>
    <lineage>
        <taxon>Eukaryota</taxon>
        <taxon>Metazoa</taxon>
        <taxon>Spiralia</taxon>
        <taxon>Lophotrochozoa</taxon>
        <taxon>Platyhelminthes</taxon>
        <taxon>Cestoda</taxon>
        <taxon>Eucestoda</taxon>
        <taxon>Cyclophyllidea</taxon>
        <taxon>Hymenolepididae</taxon>
        <taxon>Hymenolepis</taxon>
    </lineage>
</organism>
<dbReference type="InterPro" id="IPR000504">
    <property type="entry name" value="RRM_dom"/>
</dbReference>
<reference evidence="3 4" key="1">
    <citation type="submission" date="2019-07" db="EMBL/GenBank/DDBJ databases">
        <authorList>
            <person name="Jastrzebski P J."/>
            <person name="Paukszto L."/>
            <person name="Jastrzebski P J."/>
        </authorList>
    </citation>
    <scope>NUCLEOTIDE SEQUENCE [LARGE SCALE GENOMIC DNA]</scope>
    <source>
        <strain evidence="3 4">WMS-il1</strain>
    </source>
</reference>
<name>A0A564YYM9_HYMDI</name>
<gene>
    <name evidence="3" type="ORF">WMSIL1_LOCUS10823</name>
</gene>
<dbReference type="EMBL" id="CABIJS010000477">
    <property type="protein sequence ID" value="VUZ52290.1"/>
    <property type="molecule type" value="Genomic_DNA"/>
</dbReference>
<dbReference type="SUPFAM" id="SSF54928">
    <property type="entry name" value="RNA-binding domain, RBD"/>
    <property type="match status" value="1"/>
</dbReference>
<dbReference type="InterPro" id="IPR035979">
    <property type="entry name" value="RBD_domain_sf"/>
</dbReference>
<evidence type="ECO:0000313" key="3">
    <source>
        <dbReference type="EMBL" id="VUZ52290.1"/>
    </source>
</evidence>
<dbReference type="GO" id="GO:0003723">
    <property type="term" value="F:RNA binding"/>
    <property type="evidence" value="ECO:0007669"/>
    <property type="project" value="InterPro"/>
</dbReference>
<dbReference type="InterPro" id="IPR012677">
    <property type="entry name" value="Nucleotide-bd_a/b_plait_sf"/>
</dbReference>
<proteinExistence type="predicted"/>
<protein>
    <recommendedName>
        <fullName evidence="2">RRM domain-containing protein</fullName>
    </recommendedName>
</protein>
<feature type="compositionally biased region" description="Basic and acidic residues" evidence="1">
    <location>
        <begin position="167"/>
        <end position="184"/>
    </location>
</feature>
<dbReference type="AlphaFoldDB" id="A0A564YYM9"/>
<evidence type="ECO:0000256" key="1">
    <source>
        <dbReference type="SAM" id="MobiDB-lite"/>
    </source>
</evidence>
<evidence type="ECO:0000259" key="2">
    <source>
        <dbReference type="SMART" id="SM00360"/>
    </source>
</evidence>
<dbReference type="Proteomes" id="UP000321570">
    <property type="component" value="Unassembled WGS sequence"/>
</dbReference>
<feature type="region of interest" description="Disordered" evidence="1">
    <location>
        <begin position="167"/>
        <end position="189"/>
    </location>
</feature>
<sequence length="206" mass="23665">MGKKKRKVTFNQTIDIEFSSANRKVQNDEQVKNILSKERLAALNQIKKELPSAPEAERLQEIISKMSDFGPFSLLIRNLDFAAKKIDVEGFLHPLKPIRIDINNQSRFLKGRCLVLFASKEDLVRAFEKNHKFLLNREVRMSIANEAEAGEFNQIFITQSVESLNQDESKGWTRKKVDPNELKPPDSGIATQGWVRRKVHFDPDTS</sequence>
<feature type="domain" description="RRM" evidence="2">
    <location>
        <begin position="73"/>
        <end position="142"/>
    </location>
</feature>
<dbReference type="SMART" id="SM00360">
    <property type="entry name" value="RRM"/>
    <property type="match status" value="1"/>
</dbReference>